<accession>A0A6J7ABK7</accession>
<evidence type="ECO:0000313" key="3">
    <source>
        <dbReference type="EMBL" id="CAB4914940.1"/>
    </source>
</evidence>
<dbReference type="InterPro" id="IPR011051">
    <property type="entry name" value="RmlC_Cupin_sf"/>
</dbReference>
<sequence length="123" mass="13073">MFPEVASAHPLAIVEGAAMLGLHDLRPSSPTYGRSLTLDLGDRHEFAAVRLPAGMAYAIWCTTATVHALSSGRAIEPADEFACRWDDPGLGFAWQPADPLLSVRDARAGSLNAMRTSVAAAIR</sequence>
<gene>
    <name evidence="1" type="ORF">UFOPK2754_01338</name>
    <name evidence="2" type="ORF">UFOPK3139_01384</name>
    <name evidence="3" type="ORF">UFOPK3543_01751</name>
    <name evidence="4" type="ORF">UFOPK3967_02574</name>
</gene>
<protein>
    <submittedName>
        <fullName evidence="2">Unannotated protein</fullName>
    </submittedName>
</protein>
<dbReference type="EMBL" id="CAFBMH010000066">
    <property type="protein sequence ID" value="CAB4914940.1"/>
    <property type="molecule type" value="Genomic_DNA"/>
</dbReference>
<organism evidence="2">
    <name type="scientific">freshwater metagenome</name>
    <dbReference type="NCBI Taxonomy" id="449393"/>
    <lineage>
        <taxon>unclassified sequences</taxon>
        <taxon>metagenomes</taxon>
        <taxon>ecological metagenomes</taxon>
    </lineage>
</organism>
<evidence type="ECO:0000313" key="2">
    <source>
        <dbReference type="EMBL" id="CAB4830251.1"/>
    </source>
</evidence>
<dbReference type="InterPro" id="IPR000888">
    <property type="entry name" value="RmlC-like"/>
</dbReference>
<dbReference type="Gene3D" id="2.60.120.10">
    <property type="entry name" value="Jelly Rolls"/>
    <property type="match status" value="1"/>
</dbReference>
<dbReference type="InterPro" id="IPR014710">
    <property type="entry name" value="RmlC-like_jellyroll"/>
</dbReference>
<name>A0A6J7ABK7_9ZZZZ</name>
<dbReference type="GO" id="GO:0008830">
    <property type="term" value="F:dTDP-4-dehydrorhamnose 3,5-epimerase activity"/>
    <property type="evidence" value="ECO:0007669"/>
    <property type="project" value="InterPro"/>
</dbReference>
<dbReference type="Pfam" id="PF00908">
    <property type="entry name" value="dTDP_sugar_isom"/>
    <property type="match status" value="1"/>
</dbReference>
<evidence type="ECO:0000313" key="1">
    <source>
        <dbReference type="EMBL" id="CAB4743440.1"/>
    </source>
</evidence>
<dbReference type="EMBL" id="CAEZYR010000043">
    <property type="protein sequence ID" value="CAB4743440.1"/>
    <property type="molecule type" value="Genomic_DNA"/>
</dbReference>
<reference evidence="2" key="1">
    <citation type="submission" date="2020-05" db="EMBL/GenBank/DDBJ databases">
        <authorList>
            <person name="Chiriac C."/>
            <person name="Salcher M."/>
            <person name="Ghai R."/>
            <person name="Kavagutti S V."/>
        </authorList>
    </citation>
    <scope>NUCLEOTIDE SEQUENCE</scope>
</reference>
<dbReference type="EMBL" id="CAFBOS010000207">
    <property type="protein sequence ID" value="CAB5017623.1"/>
    <property type="molecule type" value="Genomic_DNA"/>
</dbReference>
<dbReference type="AlphaFoldDB" id="A0A6J7ABK7"/>
<dbReference type="EMBL" id="CAFABA010000050">
    <property type="protein sequence ID" value="CAB4830251.1"/>
    <property type="molecule type" value="Genomic_DNA"/>
</dbReference>
<evidence type="ECO:0000313" key="4">
    <source>
        <dbReference type="EMBL" id="CAB5017623.1"/>
    </source>
</evidence>
<dbReference type="SUPFAM" id="SSF51182">
    <property type="entry name" value="RmlC-like cupins"/>
    <property type="match status" value="1"/>
</dbReference>
<proteinExistence type="predicted"/>